<dbReference type="EMBL" id="JAVDTI010000001">
    <property type="protein sequence ID" value="MDR6804531.1"/>
    <property type="molecule type" value="Genomic_DNA"/>
</dbReference>
<protein>
    <submittedName>
        <fullName evidence="2">Dehydrogenase</fullName>
    </submittedName>
</protein>
<evidence type="ECO:0000313" key="2">
    <source>
        <dbReference type="EMBL" id="MDR6804531.1"/>
    </source>
</evidence>
<evidence type="ECO:0000259" key="1">
    <source>
        <dbReference type="Pfam" id="PF01408"/>
    </source>
</evidence>
<keyword evidence="3" id="KW-1185">Reference proteome</keyword>
<comment type="caution">
    <text evidence="2">The sequence shown here is derived from an EMBL/GenBank/DDBJ whole genome shotgun (WGS) entry which is preliminary data.</text>
</comment>
<dbReference type="Gene3D" id="3.40.50.720">
    <property type="entry name" value="NAD(P)-binding Rossmann-like Domain"/>
    <property type="match status" value="1"/>
</dbReference>
<dbReference type="Pfam" id="PF01408">
    <property type="entry name" value="GFO_IDH_MocA"/>
    <property type="match status" value="1"/>
</dbReference>
<dbReference type="RefSeq" id="WP_309981815.1">
    <property type="nucleotide sequence ID" value="NZ_JAVDTI010000001.1"/>
</dbReference>
<proteinExistence type="predicted"/>
<accession>A0ABU1QTR4</accession>
<gene>
    <name evidence="2" type="ORF">J2W84_001568</name>
</gene>
<dbReference type="InterPro" id="IPR000683">
    <property type="entry name" value="Gfo/Idh/MocA-like_OxRdtase_N"/>
</dbReference>
<dbReference type="SUPFAM" id="SSF51735">
    <property type="entry name" value="NAD(P)-binding Rossmann-fold domains"/>
    <property type="match status" value="1"/>
</dbReference>
<dbReference type="InterPro" id="IPR036291">
    <property type="entry name" value="NAD(P)-bd_dom_sf"/>
</dbReference>
<evidence type="ECO:0000313" key="3">
    <source>
        <dbReference type="Proteomes" id="UP001264980"/>
    </source>
</evidence>
<sequence>MLKLGIIGMSPGNAHPYSWSAIINGQFDGEEITRIGYPAVAAYLEANRDTLGLPAAKVTHVWAQEREIAESICKAVGVTVIVDELAEMIGEVDAVILARDDPENHKEMARPFIEAGIPIFIDKPVAYSAEDLDWFSAQSAAGSFIMSCSSMRYANEVRVARQELKSLGKLELVTAVGKKDWKKYGIHLLEAIFAILDDPEVRSVKSIGEADREIVHLRLENGPDVTLHLFNEISGTFQVSLFGRNAWKLIDIRNSYSMFRDNLIEFIRSVEEGKPRLDFGKTERIVRVIVEGKGGIG</sequence>
<dbReference type="Proteomes" id="UP001264980">
    <property type="component" value="Unassembled WGS sequence"/>
</dbReference>
<feature type="domain" description="Gfo/Idh/MocA-like oxidoreductase N-terminal" evidence="1">
    <location>
        <begin position="34"/>
        <end position="133"/>
    </location>
</feature>
<reference evidence="2 3" key="1">
    <citation type="submission" date="2023-07" db="EMBL/GenBank/DDBJ databases">
        <title>Sorghum-associated microbial communities from plants grown in Nebraska, USA.</title>
        <authorList>
            <person name="Schachtman D."/>
        </authorList>
    </citation>
    <scope>NUCLEOTIDE SEQUENCE [LARGE SCALE GENOMIC DNA]</scope>
    <source>
        <strain evidence="2 3">BE57</strain>
    </source>
</reference>
<name>A0ABU1QTR4_9BACT</name>
<organism evidence="2 3">
    <name type="scientific">Dyadobacter fermentans</name>
    <dbReference type="NCBI Taxonomy" id="94254"/>
    <lineage>
        <taxon>Bacteria</taxon>
        <taxon>Pseudomonadati</taxon>
        <taxon>Bacteroidota</taxon>
        <taxon>Cytophagia</taxon>
        <taxon>Cytophagales</taxon>
        <taxon>Spirosomataceae</taxon>
        <taxon>Dyadobacter</taxon>
    </lineage>
</organism>